<dbReference type="EMBL" id="CP001287">
    <property type="protein sequence ID" value="ACK65206.1"/>
    <property type="molecule type" value="Genomic_DNA"/>
</dbReference>
<dbReference type="RefSeq" id="WP_012594480.1">
    <property type="nucleotide sequence ID" value="NC_011726.1"/>
</dbReference>
<dbReference type="SUPFAM" id="SSF53474">
    <property type="entry name" value="alpha/beta-Hydrolases"/>
    <property type="match status" value="1"/>
</dbReference>
<dbReference type="AlphaFoldDB" id="B7K270"/>
<keyword evidence="2" id="KW-0442">Lipid degradation</keyword>
<keyword evidence="3" id="KW-0443">Lipid metabolism</keyword>
<keyword evidence="1" id="KW-0378">Hydrolase</keyword>
<reference evidence="6" key="1">
    <citation type="journal article" date="2011" name="MBio">
        <title>Novel metabolic attributes of the genus Cyanothece, comprising a group of unicellular nitrogen-fixing Cyanobacteria.</title>
        <authorList>
            <person name="Bandyopadhyay A."/>
            <person name="Elvitigala T."/>
            <person name="Welsh E."/>
            <person name="Stockel J."/>
            <person name="Liberton M."/>
            <person name="Min H."/>
            <person name="Sherman L.A."/>
            <person name="Pakrasi H.B."/>
        </authorList>
    </citation>
    <scope>NUCLEOTIDE SEQUENCE [LARGE SCALE GENOMIC DNA]</scope>
    <source>
        <strain evidence="6">PCC 8801</strain>
    </source>
</reference>
<dbReference type="GO" id="GO:0003847">
    <property type="term" value="F:1-alkyl-2-acetylglycerophosphocholine esterase activity"/>
    <property type="evidence" value="ECO:0007669"/>
    <property type="project" value="TreeGrafter"/>
</dbReference>
<evidence type="ECO:0000313" key="6">
    <source>
        <dbReference type="Proteomes" id="UP000008204"/>
    </source>
</evidence>
<evidence type="ECO:0000259" key="4">
    <source>
        <dbReference type="Pfam" id="PF07176"/>
    </source>
</evidence>
<accession>B7K270</accession>
<name>B7K270_RIPO1</name>
<sequence length="600" mass="66797">MKSSRKFLPLVLKLVGGLSTLCLSLGSGLTSSVLAAEKLTFKLGPLQQTIKIDDLEAFAKTGKLSAELQPYRLIFTPQAQQILGQHIQVEPMIAERFLEDLLDSGDGDKLLQQIKQALPESTLQQVKGALRLLVQQTKTLSIINFLRIYPEETLTIDLSSVASLAIQFNAPFLQSQLLNSPLEQSLKSTTQTTVNRTFDPTKTGEKSVYHNTLVLSDRSRNRNIPLDIYYSNQTQGSLVVMSHGFAADRHFLRYLARHLASYGLTVVSIEHPGSDINALFQTSVGLKVSEMLPSAEFIDRPQDVSFVLTQLSLINQQESYLKGKFNTEEVTMIGHSFGGYTALALAGATVNLKALRQFCQEISPVGRSPADWLQCAAAELPYSSRRFKDSRVKQVIALNPIVGKLFDNNLSQITIPTLILSASDDRITPTIPHQLQPFKELPDPKYLIVAFGATHMSATDFNNYTPDLSQSTLVREVIGSQAEPVRQLVKGVSLAFIQQLTSQGYEYKSFLTSGYVESLSNDQIRFRFTTQLSSNIESLLKVLVLGQQTLAIHPLPAKDIPLNQLKDYLFYTRKIWVEPEYCTLTINDLFTSLLTSYLHS</sequence>
<dbReference type="ESTHER" id="cyap8-b7k270">
    <property type="family name" value="Duf_1400"/>
</dbReference>
<dbReference type="Pfam" id="PF03403">
    <property type="entry name" value="PAF-AH_p_II"/>
    <property type="match status" value="1"/>
</dbReference>
<dbReference type="GO" id="GO:0016042">
    <property type="term" value="P:lipid catabolic process"/>
    <property type="evidence" value="ECO:0007669"/>
    <property type="project" value="UniProtKB-KW"/>
</dbReference>
<evidence type="ECO:0000256" key="2">
    <source>
        <dbReference type="ARBA" id="ARBA00022963"/>
    </source>
</evidence>
<dbReference type="InterPro" id="IPR010802">
    <property type="entry name" value="DUF1400"/>
</dbReference>
<dbReference type="STRING" id="41431.PCC8801_1136"/>
<dbReference type="InterPro" id="IPR029058">
    <property type="entry name" value="AB_hydrolase_fold"/>
</dbReference>
<evidence type="ECO:0000313" key="5">
    <source>
        <dbReference type="EMBL" id="ACK65206.1"/>
    </source>
</evidence>
<gene>
    <name evidence="5" type="ordered locus">PCC8801_1136</name>
</gene>
<protein>
    <recommendedName>
        <fullName evidence="4">DUF1400 domain-containing protein</fullName>
    </recommendedName>
</protein>
<organism evidence="5 6">
    <name type="scientific">Rippkaea orientalis (strain PCC 8801 / RF-1)</name>
    <name type="common">Cyanothece sp. (strain PCC 8801)</name>
    <dbReference type="NCBI Taxonomy" id="41431"/>
    <lineage>
        <taxon>Bacteria</taxon>
        <taxon>Bacillati</taxon>
        <taxon>Cyanobacteriota</taxon>
        <taxon>Cyanophyceae</taxon>
        <taxon>Oscillatoriophycideae</taxon>
        <taxon>Chroococcales</taxon>
        <taxon>Aphanothecaceae</taxon>
        <taxon>Rippkaea</taxon>
        <taxon>Rippkaea orientalis</taxon>
    </lineage>
</organism>
<dbReference type="Gene3D" id="3.40.50.1820">
    <property type="entry name" value="alpha/beta hydrolase"/>
    <property type="match status" value="1"/>
</dbReference>
<proteinExistence type="predicted"/>
<evidence type="ECO:0000256" key="1">
    <source>
        <dbReference type="ARBA" id="ARBA00022801"/>
    </source>
</evidence>
<keyword evidence="6" id="KW-1185">Reference proteome</keyword>
<dbReference type="eggNOG" id="COG4188">
    <property type="taxonomic scope" value="Bacteria"/>
</dbReference>
<dbReference type="PANTHER" id="PTHR10272">
    <property type="entry name" value="PLATELET-ACTIVATING FACTOR ACETYLHYDROLASE"/>
    <property type="match status" value="1"/>
</dbReference>
<dbReference type="HOGENOM" id="CLU_029435_0_0_3"/>
<dbReference type="Proteomes" id="UP000008204">
    <property type="component" value="Chromosome"/>
</dbReference>
<dbReference type="OrthoDB" id="422423at2"/>
<dbReference type="KEGG" id="cyp:PCC8801_1136"/>
<feature type="domain" description="DUF1400" evidence="4">
    <location>
        <begin position="35"/>
        <end position="157"/>
    </location>
</feature>
<dbReference type="PANTHER" id="PTHR10272:SF13">
    <property type="entry name" value="POLY(ETHYLENE TEREPHTHALATE) HYDROLASE"/>
    <property type="match status" value="1"/>
</dbReference>
<dbReference type="Pfam" id="PF07176">
    <property type="entry name" value="DUF1400"/>
    <property type="match status" value="1"/>
</dbReference>
<evidence type="ECO:0000256" key="3">
    <source>
        <dbReference type="ARBA" id="ARBA00023098"/>
    </source>
</evidence>